<keyword evidence="2" id="KW-1185">Reference proteome</keyword>
<evidence type="ECO:0000313" key="1">
    <source>
        <dbReference type="EMBL" id="KAK9274490.1"/>
    </source>
</evidence>
<name>A0AAP0RCH9_LIQFO</name>
<sequence>MEEISSAVAVPFRLGTLIRDGSAMTTHMEITGIKLIANTASLLADHHATRLPLVSISGADEGCSNYHPPSEVSLVTVSQHEGNCVGENSLKMMDGDESNVIFSEFIGRENGEDDLSSLNGDQSLDNSCSQSVCSDTSNICGEEPAVLGANSDLNSPTSMDIGNNVEDLQTIAKSTSWASNFESEHARHLFGGAVESEAEGGSWSNPSLSTVLPEVPKEKKIGRIVSQKAFELDCVPLWGFTSICGRRPEMEDAVAAVPQFLEFLLGC</sequence>
<proteinExistence type="predicted"/>
<dbReference type="Proteomes" id="UP001415857">
    <property type="component" value="Unassembled WGS sequence"/>
</dbReference>
<organism evidence="1 2">
    <name type="scientific">Liquidambar formosana</name>
    <name type="common">Formosan gum</name>
    <dbReference type="NCBI Taxonomy" id="63359"/>
    <lineage>
        <taxon>Eukaryota</taxon>
        <taxon>Viridiplantae</taxon>
        <taxon>Streptophyta</taxon>
        <taxon>Embryophyta</taxon>
        <taxon>Tracheophyta</taxon>
        <taxon>Spermatophyta</taxon>
        <taxon>Magnoliopsida</taxon>
        <taxon>eudicotyledons</taxon>
        <taxon>Gunneridae</taxon>
        <taxon>Pentapetalae</taxon>
        <taxon>Saxifragales</taxon>
        <taxon>Altingiaceae</taxon>
        <taxon>Liquidambar</taxon>
    </lineage>
</organism>
<reference evidence="1 2" key="1">
    <citation type="journal article" date="2024" name="Plant J.">
        <title>Genome sequences and population genomics reveal climatic adaptation and genomic divergence between two closely related sweetgum species.</title>
        <authorList>
            <person name="Xu W.Q."/>
            <person name="Ren C.Q."/>
            <person name="Zhang X.Y."/>
            <person name="Comes H.P."/>
            <person name="Liu X.H."/>
            <person name="Li Y.G."/>
            <person name="Kettle C.J."/>
            <person name="Jalonen R."/>
            <person name="Gaisberger H."/>
            <person name="Ma Y.Z."/>
            <person name="Qiu Y.X."/>
        </authorList>
    </citation>
    <scope>NUCLEOTIDE SEQUENCE [LARGE SCALE GENOMIC DNA]</scope>
    <source>
        <strain evidence="1">Hangzhou</strain>
    </source>
</reference>
<evidence type="ECO:0000313" key="2">
    <source>
        <dbReference type="Proteomes" id="UP001415857"/>
    </source>
</evidence>
<comment type="caution">
    <text evidence="1">The sequence shown here is derived from an EMBL/GenBank/DDBJ whole genome shotgun (WGS) entry which is preliminary data.</text>
</comment>
<dbReference type="AlphaFoldDB" id="A0AAP0RCH9"/>
<accession>A0AAP0RCH9</accession>
<protein>
    <submittedName>
        <fullName evidence="1">Uncharacterized protein</fullName>
    </submittedName>
</protein>
<dbReference type="EMBL" id="JBBPBK010000011">
    <property type="protein sequence ID" value="KAK9274490.1"/>
    <property type="molecule type" value="Genomic_DNA"/>
</dbReference>
<gene>
    <name evidence="1" type="ORF">L1049_021738</name>
</gene>